<reference evidence="1" key="1">
    <citation type="submission" date="2021-06" db="EMBL/GenBank/DDBJ databases">
        <authorList>
            <person name="Kallberg Y."/>
            <person name="Tangrot J."/>
            <person name="Rosling A."/>
        </authorList>
    </citation>
    <scope>NUCLEOTIDE SEQUENCE</scope>
    <source>
        <strain evidence="1">IN212</strain>
    </source>
</reference>
<comment type="caution">
    <text evidence="1">The sequence shown here is derived from an EMBL/GenBank/DDBJ whole genome shotgun (WGS) entry which is preliminary data.</text>
</comment>
<dbReference type="OrthoDB" id="2443295at2759"/>
<accession>A0A9N9KBD4</accession>
<dbReference type="AlphaFoldDB" id="A0A9N9KBD4"/>
<feature type="non-terminal residue" evidence="1">
    <location>
        <position position="75"/>
    </location>
</feature>
<dbReference type="Proteomes" id="UP000789396">
    <property type="component" value="Unassembled WGS sequence"/>
</dbReference>
<gene>
    <name evidence="1" type="ORF">RFULGI_LOCUS19261</name>
</gene>
<evidence type="ECO:0000313" key="1">
    <source>
        <dbReference type="EMBL" id="CAG8816436.1"/>
    </source>
</evidence>
<evidence type="ECO:0000313" key="2">
    <source>
        <dbReference type="Proteomes" id="UP000789396"/>
    </source>
</evidence>
<organism evidence="1 2">
    <name type="scientific">Racocetra fulgida</name>
    <dbReference type="NCBI Taxonomy" id="60492"/>
    <lineage>
        <taxon>Eukaryota</taxon>
        <taxon>Fungi</taxon>
        <taxon>Fungi incertae sedis</taxon>
        <taxon>Mucoromycota</taxon>
        <taxon>Glomeromycotina</taxon>
        <taxon>Glomeromycetes</taxon>
        <taxon>Diversisporales</taxon>
        <taxon>Gigasporaceae</taxon>
        <taxon>Racocetra</taxon>
    </lineage>
</organism>
<name>A0A9N9KBD4_9GLOM</name>
<proteinExistence type="predicted"/>
<keyword evidence="2" id="KW-1185">Reference proteome</keyword>
<sequence length="75" mass="8986">MRHLTSKKEERQNNPEIELNEAQFIALERRKKKIREQSIREFERKGFCSGEHRLIYGIEAEEDEKPELSETPEEA</sequence>
<dbReference type="EMBL" id="CAJVPZ010092817">
    <property type="protein sequence ID" value="CAG8816436.1"/>
    <property type="molecule type" value="Genomic_DNA"/>
</dbReference>
<protein>
    <submittedName>
        <fullName evidence="1">2512_t:CDS:1</fullName>
    </submittedName>
</protein>